<dbReference type="EMBL" id="QXFY01007411">
    <property type="protein sequence ID" value="KAE9266180.1"/>
    <property type="molecule type" value="Genomic_DNA"/>
</dbReference>
<reference evidence="1 2" key="1">
    <citation type="submission" date="2018-09" db="EMBL/GenBank/DDBJ databases">
        <title>Genomic investigation of the strawberry pathogen Phytophthora fragariae indicates pathogenicity is determined by transcriptional variation in three key races.</title>
        <authorList>
            <person name="Adams T.M."/>
            <person name="Armitage A.D."/>
            <person name="Sobczyk M.K."/>
            <person name="Bates H.J."/>
            <person name="Dunwell J.M."/>
            <person name="Nellist C.F."/>
            <person name="Harrison R.J."/>
        </authorList>
    </citation>
    <scope>NUCLEOTIDE SEQUENCE [LARGE SCALE GENOMIC DNA]</scope>
    <source>
        <strain evidence="1 2">NOV-77</strain>
    </source>
</reference>
<sequence length="79" mass="8592">MHVIVSKSTDSRAAARLTVHVVSSDSSSARRESVGPVEHAFAWVRNVEVNVCAGCEWLVPPKVRWQSVGIVCAAMLMND</sequence>
<accession>A0A6G0Q1Z4</accession>
<comment type="caution">
    <text evidence="1">The sequence shown here is derived from an EMBL/GenBank/DDBJ whole genome shotgun (WGS) entry which is preliminary data.</text>
</comment>
<name>A0A6G0Q1Z4_9STRA</name>
<dbReference type="Proteomes" id="UP000486351">
    <property type="component" value="Unassembled WGS sequence"/>
</dbReference>
<gene>
    <name evidence="1" type="ORF">PF008_g31669</name>
</gene>
<evidence type="ECO:0000313" key="2">
    <source>
        <dbReference type="Proteomes" id="UP000486351"/>
    </source>
</evidence>
<protein>
    <submittedName>
        <fullName evidence="1">Uncharacterized protein</fullName>
    </submittedName>
</protein>
<dbReference type="AlphaFoldDB" id="A0A6G0Q1Z4"/>
<organism evidence="1 2">
    <name type="scientific">Phytophthora fragariae</name>
    <dbReference type="NCBI Taxonomy" id="53985"/>
    <lineage>
        <taxon>Eukaryota</taxon>
        <taxon>Sar</taxon>
        <taxon>Stramenopiles</taxon>
        <taxon>Oomycota</taxon>
        <taxon>Peronosporomycetes</taxon>
        <taxon>Peronosporales</taxon>
        <taxon>Peronosporaceae</taxon>
        <taxon>Phytophthora</taxon>
    </lineage>
</organism>
<evidence type="ECO:0000313" key="1">
    <source>
        <dbReference type="EMBL" id="KAE9266180.1"/>
    </source>
</evidence>
<proteinExistence type="predicted"/>